<dbReference type="GO" id="GO:0005682">
    <property type="term" value="C:U5 snRNP"/>
    <property type="evidence" value="ECO:0007669"/>
    <property type="project" value="TreeGrafter"/>
</dbReference>
<comment type="caution">
    <text evidence="2">The sequence shown here is derived from an EMBL/GenBank/DDBJ whole genome shotgun (WGS) entry which is preliminary data.</text>
</comment>
<feature type="domain" description="PROCT" evidence="1">
    <location>
        <begin position="136"/>
        <end position="201"/>
    </location>
</feature>
<dbReference type="Proteomes" id="UP000245207">
    <property type="component" value="Unassembled WGS sequence"/>
</dbReference>
<dbReference type="GO" id="GO:0017070">
    <property type="term" value="F:U6 snRNA binding"/>
    <property type="evidence" value="ECO:0007669"/>
    <property type="project" value="TreeGrafter"/>
</dbReference>
<evidence type="ECO:0000259" key="1">
    <source>
        <dbReference type="Pfam" id="PF08084"/>
    </source>
</evidence>
<name>A0A2U1PH48_ARTAN</name>
<dbReference type="GO" id="GO:0030619">
    <property type="term" value="F:U1 snRNA binding"/>
    <property type="evidence" value="ECO:0007669"/>
    <property type="project" value="TreeGrafter"/>
</dbReference>
<evidence type="ECO:0000313" key="3">
    <source>
        <dbReference type="Proteomes" id="UP000245207"/>
    </source>
</evidence>
<dbReference type="InterPro" id="IPR012984">
    <property type="entry name" value="PROCT"/>
</dbReference>
<protein>
    <submittedName>
        <fullName evidence="2">Pre-mRNA-processing-splicing factor 8A</fullName>
    </submittedName>
</protein>
<dbReference type="Gene3D" id="3.40.140.10">
    <property type="entry name" value="Cytidine Deaminase, domain 2"/>
    <property type="match status" value="1"/>
</dbReference>
<proteinExistence type="predicted"/>
<dbReference type="InterPro" id="IPR027652">
    <property type="entry name" value="PRP8"/>
</dbReference>
<dbReference type="GO" id="GO:0030623">
    <property type="term" value="F:U5 snRNA binding"/>
    <property type="evidence" value="ECO:0007669"/>
    <property type="project" value="TreeGrafter"/>
</dbReference>
<dbReference type="GO" id="GO:0097157">
    <property type="term" value="F:pre-mRNA intronic binding"/>
    <property type="evidence" value="ECO:0007669"/>
    <property type="project" value="TreeGrafter"/>
</dbReference>
<dbReference type="AlphaFoldDB" id="A0A2U1PH48"/>
<dbReference type="OrthoDB" id="5548919at2759"/>
<dbReference type="GO" id="GO:0000244">
    <property type="term" value="P:spliceosomal tri-snRNP complex assembly"/>
    <property type="evidence" value="ECO:0007669"/>
    <property type="project" value="TreeGrafter"/>
</dbReference>
<dbReference type="Pfam" id="PF08084">
    <property type="entry name" value="PROCT"/>
    <property type="match status" value="1"/>
</dbReference>
<reference evidence="2 3" key="1">
    <citation type="journal article" date="2018" name="Mol. Plant">
        <title>The genome of Artemisia annua provides insight into the evolution of Asteraceae family and artemisinin biosynthesis.</title>
        <authorList>
            <person name="Shen Q."/>
            <person name="Zhang L."/>
            <person name="Liao Z."/>
            <person name="Wang S."/>
            <person name="Yan T."/>
            <person name="Shi P."/>
            <person name="Liu M."/>
            <person name="Fu X."/>
            <person name="Pan Q."/>
            <person name="Wang Y."/>
            <person name="Lv Z."/>
            <person name="Lu X."/>
            <person name="Zhang F."/>
            <person name="Jiang W."/>
            <person name="Ma Y."/>
            <person name="Chen M."/>
            <person name="Hao X."/>
            <person name="Li L."/>
            <person name="Tang Y."/>
            <person name="Lv G."/>
            <person name="Zhou Y."/>
            <person name="Sun X."/>
            <person name="Brodelius P.E."/>
            <person name="Rose J.K.C."/>
            <person name="Tang K."/>
        </authorList>
    </citation>
    <scope>NUCLEOTIDE SEQUENCE [LARGE SCALE GENOMIC DNA]</scope>
    <source>
        <strain evidence="3">cv. Huhao1</strain>
        <tissue evidence="2">Leaf</tissue>
    </source>
</reference>
<evidence type="ECO:0000313" key="2">
    <source>
        <dbReference type="EMBL" id="PWA85083.1"/>
    </source>
</evidence>
<dbReference type="STRING" id="35608.A0A2U1PH48"/>
<gene>
    <name evidence="2" type="ORF">CTI12_AA153380</name>
</gene>
<keyword evidence="3" id="KW-1185">Reference proteome</keyword>
<dbReference type="GO" id="GO:0071013">
    <property type="term" value="C:catalytic step 2 spliceosome"/>
    <property type="evidence" value="ECO:0007669"/>
    <property type="project" value="TreeGrafter"/>
</dbReference>
<dbReference type="PANTHER" id="PTHR11140:SF0">
    <property type="entry name" value="PRE-MRNA-PROCESSING-SPLICING FACTOR 8"/>
    <property type="match status" value="1"/>
</dbReference>
<dbReference type="EMBL" id="PKPP01001161">
    <property type="protein sequence ID" value="PWA85083.1"/>
    <property type="molecule type" value="Genomic_DNA"/>
</dbReference>
<organism evidence="2 3">
    <name type="scientific">Artemisia annua</name>
    <name type="common">Sweet wormwood</name>
    <dbReference type="NCBI Taxonomy" id="35608"/>
    <lineage>
        <taxon>Eukaryota</taxon>
        <taxon>Viridiplantae</taxon>
        <taxon>Streptophyta</taxon>
        <taxon>Embryophyta</taxon>
        <taxon>Tracheophyta</taxon>
        <taxon>Spermatophyta</taxon>
        <taxon>Magnoliopsida</taxon>
        <taxon>eudicotyledons</taxon>
        <taxon>Gunneridae</taxon>
        <taxon>Pentapetalae</taxon>
        <taxon>asterids</taxon>
        <taxon>campanulids</taxon>
        <taxon>Asterales</taxon>
        <taxon>Asteraceae</taxon>
        <taxon>Asteroideae</taxon>
        <taxon>Anthemideae</taxon>
        <taxon>Artemisiinae</taxon>
        <taxon>Artemisia</taxon>
    </lineage>
</organism>
<dbReference type="PANTHER" id="PTHR11140">
    <property type="entry name" value="PRE-MRNA SPLICING FACTOR PRP8"/>
    <property type="match status" value="1"/>
</dbReference>
<dbReference type="GO" id="GO:0030620">
    <property type="term" value="F:U2 snRNA binding"/>
    <property type="evidence" value="ECO:0007669"/>
    <property type="project" value="TreeGrafter"/>
</dbReference>
<sequence length="211" mass="24359">MGERNVCNFEMDMKNWETRLNHQHFHKLIHLQAAETNSTYRKTLFREKTKTIYPDKRCQMGGLGVDEIVSIGFIATNNTLISIQVISSSHITFGVKMRLTQGQKTSMCFLSMRMYDLTFHARILENNKQWDGEKSIILTCSFAPGSCSLTAYKITPTGYEWGRANKDNGSNPHGYLPTHYEKVQMLLSDRFLGFYMVSNDCSYIRWNLISI</sequence>
<accession>A0A2U1PH48</accession>